<dbReference type="PANTHER" id="PTHR44419:SF21">
    <property type="entry name" value="NADPH-PROTOCHLOROPHYLLIDE OXIDOREDUCTASE"/>
    <property type="match status" value="1"/>
</dbReference>
<dbReference type="GO" id="GO:0015979">
    <property type="term" value="P:photosynthesis"/>
    <property type="evidence" value="ECO:0007669"/>
    <property type="project" value="UniProtKB-KW"/>
</dbReference>
<comment type="pathway">
    <text evidence="3">Porphyrin-containing compound metabolism; chlorophyll biosynthesis.</text>
</comment>
<evidence type="ECO:0000256" key="2">
    <source>
        <dbReference type="ARBA" id="ARBA00023002"/>
    </source>
</evidence>
<evidence type="ECO:0000256" key="3">
    <source>
        <dbReference type="RuleBase" id="RU365001"/>
    </source>
</evidence>
<keyword evidence="3" id="KW-0150">Chloroplast</keyword>
<name>A0AAV0NQW2_9ROSI</name>
<dbReference type="Gene3D" id="3.40.50.720">
    <property type="entry name" value="NAD(P)-binding Rossmann-like Domain"/>
    <property type="match status" value="1"/>
</dbReference>
<comment type="caution">
    <text evidence="5">The sequence shown here is derived from an EMBL/GenBank/DDBJ whole genome shotgun (WGS) entry which is preliminary data.</text>
</comment>
<keyword evidence="3" id="KW-0809">Transit peptide</keyword>
<dbReference type="EC" id="1.3.1.33" evidence="3"/>
<dbReference type="EMBL" id="CAMGYJ010000008">
    <property type="protein sequence ID" value="CAI0460959.1"/>
    <property type="molecule type" value="Genomic_DNA"/>
</dbReference>
<feature type="compositionally biased region" description="Basic residues" evidence="4">
    <location>
        <begin position="90"/>
        <end position="103"/>
    </location>
</feature>
<sequence length="359" mass="40384">MFCRLIVLSGKDHYFSQGNIIFRSLDPVSELPERRIPDTPDKKQGNQEKGSTLWNTSSPSPNCYYNPNNDQLCARCGKDQEKRQRDNHRSFIRARASHSHGTRANKGMACDHGLHKLSQGGEAAKSSGIPKQNYTVLHLDLASLDSVKQFAENVRRLEKPNDVLVCNVVVYLPTNKEPTYTADRFELSVGTNHLGHFLLARLLLDDMKQSDYPSKCLIIVDSITGNTNTLARNVPPKANLGDLRGLVGGLNRVNTSSMINRGEFDGAKVYKDSKVCNMLTMQEFHRRYHEETGVTFSSLYPGCIAETGLLREHVPLFRLLFPPFQKYITKGYVSEEEAGKRLAQVVSEPYLTKSGVYWS</sequence>
<reference evidence="5" key="1">
    <citation type="submission" date="2022-08" db="EMBL/GenBank/DDBJ databases">
        <authorList>
            <person name="Gutierrez-Valencia J."/>
        </authorList>
    </citation>
    <scope>NUCLEOTIDE SEQUENCE</scope>
</reference>
<dbReference type="GO" id="GO:0009507">
    <property type="term" value="C:chloroplast"/>
    <property type="evidence" value="ECO:0007669"/>
    <property type="project" value="UniProtKB-SubCell"/>
</dbReference>
<feature type="region of interest" description="Disordered" evidence="4">
    <location>
        <begin position="31"/>
        <end position="62"/>
    </location>
</feature>
<comment type="catalytic activity">
    <reaction evidence="3">
        <text>chlorophyllide a + NADP(+) = protochlorophyllide a + NADPH + H(+)</text>
        <dbReference type="Rhea" id="RHEA:11132"/>
        <dbReference type="ChEBI" id="CHEBI:15378"/>
        <dbReference type="ChEBI" id="CHEBI:57783"/>
        <dbReference type="ChEBI" id="CHEBI:58349"/>
        <dbReference type="ChEBI" id="CHEBI:83348"/>
        <dbReference type="ChEBI" id="CHEBI:83350"/>
        <dbReference type="EC" id="1.3.1.33"/>
    </reaction>
</comment>
<keyword evidence="1 3" id="KW-0521">NADP</keyword>
<dbReference type="NCBIfam" id="TIGR01289">
    <property type="entry name" value="LPOR"/>
    <property type="match status" value="1"/>
</dbReference>
<dbReference type="InterPro" id="IPR005979">
    <property type="entry name" value="Prochl_reduct"/>
</dbReference>
<evidence type="ECO:0000313" key="5">
    <source>
        <dbReference type="EMBL" id="CAI0460959.1"/>
    </source>
</evidence>
<dbReference type="GO" id="GO:0016630">
    <property type="term" value="F:protochlorophyllide reductase activity"/>
    <property type="evidence" value="ECO:0007669"/>
    <property type="project" value="UniProtKB-EC"/>
</dbReference>
<comment type="similarity">
    <text evidence="3">Belongs to the short-chain dehydrogenases/reductases (SDR) family. POR subfamily.</text>
</comment>
<comment type="function">
    <text evidence="3">Phototransformation of protochlorophyllide (Pchlide) to chlorophyllide (Chlide).</text>
</comment>
<feature type="region of interest" description="Disordered" evidence="4">
    <location>
        <begin position="84"/>
        <end position="112"/>
    </location>
</feature>
<feature type="compositionally biased region" description="Basic and acidic residues" evidence="4">
    <location>
        <begin position="31"/>
        <end position="46"/>
    </location>
</feature>
<dbReference type="Proteomes" id="UP001154282">
    <property type="component" value="Unassembled WGS sequence"/>
</dbReference>
<organism evidence="5 6">
    <name type="scientific">Linum tenue</name>
    <dbReference type="NCBI Taxonomy" id="586396"/>
    <lineage>
        <taxon>Eukaryota</taxon>
        <taxon>Viridiplantae</taxon>
        <taxon>Streptophyta</taxon>
        <taxon>Embryophyta</taxon>
        <taxon>Tracheophyta</taxon>
        <taxon>Spermatophyta</taxon>
        <taxon>Magnoliopsida</taxon>
        <taxon>eudicotyledons</taxon>
        <taxon>Gunneridae</taxon>
        <taxon>Pentapetalae</taxon>
        <taxon>rosids</taxon>
        <taxon>fabids</taxon>
        <taxon>Malpighiales</taxon>
        <taxon>Linaceae</taxon>
        <taxon>Linum</taxon>
    </lineage>
</organism>
<keyword evidence="3" id="KW-0149">Chlorophyll biosynthesis</keyword>
<keyword evidence="2 3" id="KW-0560">Oxidoreductase</keyword>
<dbReference type="PANTHER" id="PTHR44419">
    <property type="entry name" value="PROTOCHLOROPHYLLIDE REDUCTASE C, CHLOROPLASTIC"/>
    <property type="match status" value="1"/>
</dbReference>
<dbReference type="SUPFAM" id="SSF51735">
    <property type="entry name" value="NAD(P)-binding Rossmann-fold domains"/>
    <property type="match status" value="1"/>
</dbReference>
<dbReference type="AlphaFoldDB" id="A0AAV0NQW2"/>
<keyword evidence="3" id="KW-0602">Photosynthesis</keyword>
<gene>
    <name evidence="5" type="ORF">LITE_LOCUS34715</name>
</gene>
<evidence type="ECO:0000256" key="1">
    <source>
        <dbReference type="ARBA" id="ARBA00022857"/>
    </source>
</evidence>
<keyword evidence="3" id="KW-0934">Plastid</keyword>
<protein>
    <recommendedName>
        <fullName evidence="3">NADPH-protochlorophyllide oxidoreductase</fullName>
        <ecNumber evidence="3">1.3.1.33</ecNumber>
    </recommendedName>
</protein>
<proteinExistence type="inferred from homology"/>
<dbReference type="GO" id="GO:0015995">
    <property type="term" value="P:chlorophyll biosynthetic process"/>
    <property type="evidence" value="ECO:0007669"/>
    <property type="project" value="UniProtKB-KW"/>
</dbReference>
<evidence type="ECO:0000256" key="4">
    <source>
        <dbReference type="SAM" id="MobiDB-lite"/>
    </source>
</evidence>
<dbReference type="InterPro" id="IPR036291">
    <property type="entry name" value="NAD(P)-bd_dom_sf"/>
</dbReference>
<evidence type="ECO:0000313" key="6">
    <source>
        <dbReference type="Proteomes" id="UP001154282"/>
    </source>
</evidence>
<keyword evidence="6" id="KW-1185">Reference proteome</keyword>
<accession>A0AAV0NQW2</accession>
<comment type="subcellular location">
    <subcellularLocation>
        <location evidence="3">Plastid</location>
        <location evidence="3">Chloroplast</location>
    </subcellularLocation>
</comment>